<evidence type="ECO:0000259" key="7">
    <source>
        <dbReference type="PROSITE" id="PS51914"/>
    </source>
</evidence>
<evidence type="ECO:0000256" key="3">
    <source>
        <dbReference type="ARBA" id="ARBA00022824"/>
    </source>
</evidence>
<sequence length="647" mass="72931">MVRCALSQALLISTLVAHIGASFNFEEVERAIYDVSLDGEPFSAQEVLNARRAHGDQLPLEEAYPELPESSSLVLANEYGQKFVCDIPDASSGYERERTAADFGNFTVDNVTDLIGVAFSLRPCLKKTIAWWTYEVCYGREVKQYHLSGRDIVGDIVHLGYFNRNLELPDLTVRRRTQLHFSQMYDGGTLCELSSQLRKAEVRYFCDDELGSTDAFIYRVDEPATCQYELTVHVGSLCALKAFAPVDQPAPPQAVVCRPLLAPDQAAAYAQKKVDLERKVADQKERERREEERKRQESELERRRLRAKQPRPGKERAAQVDSLVDQYRSMMETAVQKQASALGEDPAAFQVVNFDLNLFGDPAEAEDDETEEDVKRGDLWYYFNDKRWHKKDFPSYGALADDADDSDEIDEFERQLMQISSGALSGMDKKMLKDKMMEEFDEIIAEGKEEVPVEDEERADRDSVATLQKTLAKLLDSLEKTEQKVKGSVQSSPPPAVEAASAADQAGVDEATVADQPGGTDGRVKVRVRKVDSSAVEDYNVRKKVNSETQRLEEQLTERLKKAGFNANGHKVQVKVITSGYYDEQKEEFHVLSAEESEQFSNLIVSMLGGDNEQNKEKTRQQMMELNYAFSWRGGGDGDDENEQMAD</sequence>
<keyword evidence="2 6" id="KW-0732">Signal</keyword>
<feature type="chain" id="PRO_5037226744" evidence="6">
    <location>
        <begin position="22"/>
        <end position="647"/>
    </location>
</feature>
<evidence type="ECO:0000313" key="9">
    <source>
        <dbReference type="WBParaSite" id="PSAMB.scaffold330size56329.g4935.t1"/>
    </source>
</evidence>
<name>A0A914W8F1_9BILA</name>
<dbReference type="Gene3D" id="2.70.130.10">
    <property type="entry name" value="Mannose-6-phosphate receptor binding domain"/>
    <property type="match status" value="1"/>
</dbReference>
<feature type="signal peptide" evidence="6">
    <location>
        <begin position="1"/>
        <end position="21"/>
    </location>
</feature>
<comment type="subcellular location">
    <subcellularLocation>
        <location evidence="1">Endoplasmic reticulum</location>
    </subcellularLocation>
</comment>
<dbReference type="WBParaSite" id="PSAMB.scaffold330size56329.g4935.t1">
    <property type="protein sequence ID" value="PSAMB.scaffold330size56329.g4935.t1"/>
    <property type="gene ID" value="PSAMB.scaffold330size56329.g4935"/>
</dbReference>
<evidence type="ECO:0000256" key="5">
    <source>
        <dbReference type="SAM" id="MobiDB-lite"/>
    </source>
</evidence>
<keyword evidence="3" id="KW-0256">Endoplasmic reticulum</keyword>
<evidence type="ECO:0000256" key="2">
    <source>
        <dbReference type="ARBA" id="ARBA00022729"/>
    </source>
</evidence>
<dbReference type="PANTHER" id="PTHR15414">
    <property type="entry name" value="OS-9-RELATED"/>
    <property type="match status" value="1"/>
</dbReference>
<evidence type="ECO:0000313" key="8">
    <source>
        <dbReference type="Proteomes" id="UP000887566"/>
    </source>
</evidence>
<reference evidence="9" key="1">
    <citation type="submission" date="2022-11" db="UniProtKB">
        <authorList>
            <consortium name="WormBaseParasite"/>
        </authorList>
    </citation>
    <scope>IDENTIFICATION</scope>
</reference>
<keyword evidence="8" id="KW-1185">Reference proteome</keyword>
<dbReference type="GO" id="GO:0005788">
    <property type="term" value="C:endoplasmic reticulum lumen"/>
    <property type="evidence" value="ECO:0007669"/>
    <property type="project" value="TreeGrafter"/>
</dbReference>
<dbReference type="PANTHER" id="PTHR15414:SF5">
    <property type="entry name" value="PROTEIN OS-9"/>
    <property type="match status" value="1"/>
</dbReference>
<proteinExistence type="predicted"/>
<protein>
    <submittedName>
        <fullName evidence="9">MRH domain-containing protein</fullName>
    </submittedName>
</protein>
<dbReference type="SUPFAM" id="SSF50911">
    <property type="entry name" value="Mannose 6-phosphate receptor domain"/>
    <property type="match status" value="1"/>
</dbReference>
<organism evidence="8 9">
    <name type="scientific">Plectus sambesii</name>
    <dbReference type="NCBI Taxonomy" id="2011161"/>
    <lineage>
        <taxon>Eukaryota</taxon>
        <taxon>Metazoa</taxon>
        <taxon>Ecdysozoa</taxon>
        <taxon>Nematoda</taxon>
        <taxon>Chromadorea</taxon>
        <taxon>Plectida</taxon>
        <taxon>Plectina</taxon>
        <taxon>Plectoidea</taxon>
        <taxon>Plectidae</taxon>
        <taxon>Plectus</taxon>
    </lineage>
</organism>
<dbReference type="InterPro" id="IPR045149">
    <property type="entry name" value="OS-9-like"/>
</dbReference>
<dbReference type="GO" id="GO:0030970">
    <property type="term" value="P:retrograde protein transport, ER to cytosol"/>
    <property type="evidence" value="ECO:0007669"/>
    <property type="project" value="TreeGrafter"/>
</dbReference>
<dbReference type="AlphaFoldDB" id="A0A914W8F1"/>
<evidence type="ECO:0000256" key="4">
    <source>
        <dbReference type="ARBA" id="ARBA00023157"/>
    </source>
</evidence>
<dbReference type="Proteomes" id="UP000887566">
    <property type="component" value="Unplaced"/>
</dbReference>
<dbReference type="GO" id="GO:0030968">
    <property type="term" value="P:endoplasmic reticulum unfolded protein response"/>
    <property type="evidence" value="ECO:0007669"/>
    <property type="project" value="InterPro"/>
</dbReference>
<feature type="domain" description="MRH" evidence="7">
    <location>
        <begin position="122"/>
        <end position="240"/>
    </location>
</feature>
<accession>A0A914W8F1</accession>
<dbReference type="InterPro" id="IPR012913">
    <property type="entry name" value="OS9-like_dom"/>
</dbReference>
<dbReference type="InterPro" id="IPR009011">
    <property type="entry name" value="Man6P_isomerase_rcpt-bd_dom_sf"/>
</dbReference>
<feature type="compositionally biased region" description="Basic and acidic residues" evidence="5">
    <location>
        <begin position="279"/>
        <end position="302"/>
    </location>
</feature>
<evidence type="ECO:0000256" key="1">
    <source>
        <dbReference type="ARBA" id="ARBA00004240"/>
    </source>
</evidence>
<evidence type="ECO:0000256" key="6">
    <source>
        <dbReference type="SAM" id="SignalP"/>
    </source>
</evidence>
<feature type="region of interest" description="Disordered" evidence="5">
    <location>
        <begin position="484"/>
        <end position="522"/>
    </location>
</feature>
<dbReference type="InterPro" id="IPR044865">
    <property type="entry name" value="MRH_dom"/>
</dbReference>
<feature type="compositionally biased region" description="Low complexity" evidence="5">
    <location>
        <begin position="497"/>
        <end position="511"/>
    </location>
</feature>
<feature type="region of interest" description="Disordered" evidence="5">
    <location>
        <begin position="279"/>
        <end position="319"/>
    </location>
</feature>
<dbReference type="PROSITE" id="PS51914">
    <property type="entry name" value="MRH"/>
    <property type="match status" value="1"/>
</dbReference>
<keyword evidence="4" id="KW-1015">Disulfide bond</keyword>
<dbReference type="Pfam" id="PF07915">
    <property type="entry name" value="PRKCSH"/>
    <property type="match status" value="1"/>
</dbReference>